<keyword evidence="10" id="KW-1185">Reference proteome</keyword>
<dbReference type="AlphaFoldDB" id="A0A1H9P2Q1"/>
<evidence type="ECO:0000313" key="9">
    <source>
        <dbReference type="EMBL" id="SER42470.1"/>
    </source>
</evidence>
<feature type="compositionally biased region" description="Basic and acidic residues" evidence="6">
    <location>
        <begin position="347"/>
        <end position="410"/>
    </location>
</feature>
<reference evidence="10" key="1">
    <citation type="submission" date="2016-10" db="EMBL/GenBank/DDBJ databases">
        <authorList>
            <person name="Varghese N."/>
            <person name="Submissions S."/>
        </authorList>
    </citation>
    <scope>NUCLEOTIDE SEQUENCE [LARGE SCALE GENOMIC DNA]</scope>
    <source>
        <strain evidence="10">S9</strain>
    </source>
</reference>
<dbReference type="Pfam" id="PF23750">
    <property type="entry name" value="RsgI_M"/>
    <property type="match status" value="1"/>
</dbReference>
<name>A0A1H9P2Q1_9BACI</name>
<dbReference type="Pfam" id="PF12791">
    <property type="entry name" value="RsgI_N"/>
    <property type="match status" value="1"/>
</dbReference>
<dbReference type="Proteomes" id="UP000198571">
    <property type="component" value="Unassembled WGS sequence"/>
</dbReference>
<organism evidence="9 10">
    <name type="scientific">Salipaludibacillus aurantiacus</name>
    <dbReference type="NCBI Taxonomy" id="1601833"/>
    <lineage>
        <taxon>Bacteria</taxon>
        <taxon>Bacillati</taxon>
        <taxon>Bacillota</taxon>
        <taxon>Bacilli</taxon>
        <taxon>Bacillales</taxon>
        <taxon>Bacillaceae</taxon>
    </lineage>
</organism>
<dbReference type="RefSeq" id="WP_093047069.1">
    <property type="nucleotide sequence ID" value="NZ_FOGT01000001.1"/>
</dbReference>
<feature type="compositionally biased region" description="Basic and acidic residues" evidence="6">
    <location>
        <begin position="294"/>
        <end position="312"/>
    </location>
</feature>
<dbReference type="PROSITE" id="PS51849">
    <property type="entry name" value="RSGI_N"/>
    <property type="match status" value="1"/>
</dbReference>
<keyword evidence="4 7" id="KW-1133">Transmembrane helix</keyword>
<feature type="compositionally biased region" description="Low complexity" evidence="6">
    <location>
        <begin position="418"/>
        <end position="430"/>
    </location>
</feature>
<evidence type="ECO:0000256" key="4">
    <source>
        <dbReference type="ARBA" id="ARBA00022989"/>
    </source>
</evidence>
<feature type="compositionally biased region" description="Polar residues" evidence="6">
    <location>
        <begin position="282"/>
        <end position="292"/>
    </location>
</feature>
<proteinExistence type="predicted"/>
<dbReference type="STRING" id="1601833.SAMN05518684_101121"/>
<evidence type="ECO:0000256" key="1">
    <source>
        <dbReference type="ARBA" id="ARBA00004162"/>
    </source>
</evidence>
<evidence type="ECO:0000259" key="8">
    <source>
        <dbReference type="PROSITE" id="PS51849"/>
    </source>
</evidence>
<evidence type="ECO:0000313" key="10">
    <source>
        <dbReference type="Proteomes" id="UP000198571"/>
    </source>
</evidence>
<dbReference type="OrthoDB" id="9800626at2"/>
<evidence type="ECO:0000256" key="3">
    <source>
        <dbReference type="ARBA" id="ARBA00022692"/>
    </source>
</evidence>
<accession>A0A1H9P2Q1</accession>
<feature type="transmembrane region" description="Helical" evidence="7">
    <location>
        <begin position="56"/>
        <end position="77"/>
    </location>
</feature>
<feature type="compositionally biased region" description="Polar residues" evidence="6">
    <location>
        <begin position="243"/>
        <end position="257"/>
    </location>
</feature>
<evidence type="ECO:0000256" key="2">
    <source>
        <dbReference type="ARBA" id="ARBA00022475"/>
    </source>
</evidence>
<evidence type="ECO:0000256" key="5">
    <source>
        <dbReference type="ARBA" id="ARBA00023136"/>
    </source>
</evidence>
<dbReference type="InterPro" id="IPR024449">
    <property type="entry name" value="Anti-sigma_RsgI_N"/>
</dbReference>
<dbReference type="EMBL" id="FOGT01000001">
    <property type="protein sequence ID" value="SER42470.1"/>
    <property type="molecule type" value="Genomic_DNA"/>
</dbReference>
<dbReference type="InterPro" id="IPR055431">
    <property type="entry name" value="RsgI_M"/>
</dbReference>
<protein>
    <submittedName>
        <fullName evidence="9">Anti-sigma factor N-terminus</fullName>
    </submittedName>
</protein>
<keyword evidence="2" id="KW-1003">Cell membrane</keyword>
<evidence type="ECO:0000256" key="7">
    <source>
        <dbReference type="SAM" id="Phobius"/>
    </source>
</evidence>
<feature type="region of interest" description="Disordered" evidence="6">
    <location>
        <begin position="243"/>
        <end position="430"/>
    </location>
</feature>
<evidence type="ECO:0000256" key="6">
    <source>
        <dbReference type="SAM" id="MobiDB-lite"/>
    </source>
</evidence>
<keyword evidence="3 7" id="KW-0812">Transmembrane</keyword>
<sequence length="430" mass="46471">MNKGVVMEVKKRHVIVLTKDGEIIRAKPEKQAQIGEEIEFSPVALYTFFHNVDKKLYSVPAAFVLIFILVFPFSSLLQSSEVHGVVSLDINPSIEMAVDENYDILYTEGYNKKGKLLLSKVEEPMDGMSLVNATSLLIKKGLENGLVEPANALYFSSPFSFEKKGNWKKELEAWSSEITEEYGFEIYFVNVERELVNEAREASMSPVKLLLLSYNKEIDLDSSSVSDIPIQDLQEILGYSPNETDSMQQMTSESDSGNHGGPAEPEADEVSEGAEVKDSEDSSSLNPAGQQSHPHKDEPPGKGEGKNNHSRSESPSSENKNESLGNKEGQTENKQENRSQSSNKNQVSEEDKSNNSNEEGKGSGKPDHAGSGKPDHAGSGKPDHAGSGKPDHTGGGKPDHGGNGKPDHAGGGKPGSANEGETGNNKGKGN</sequence>
<comment type="subcellular location">
    <subcellularLocation>
        <location evidence="1">Cell membrane</location>
        <topology evidence="1">Single-pass membrane protein</topology>
    </subcellularLocation>
</comment>
<gene>
    <name evidence="9" type="ORF">SAMN05518684_101121</name>
</gene>
<keyword evidence="5 7" id="KW-0472">Membrane</keyword>
<feature type="domain" description="RsgI N-terminal anti-sigma" evidence="8">
    <location>
        <begin position="2"/>
        <end position="49"/>
    </location>
</feature>
<dbReference type="GO" id="GO:0005886">
    <property type="term" value="C:plasma membrane"/>
    <property type="evidence" value="ECO:0007669"/>
    <property type="project" value="UniProtKB-SubCell"/>
</dbReference>